<dbReference type="PANTHER" id="PTHR10271">
    <property type="entry name" value="INTERFERON-INDUCED PROTEIN WITH TETRATRICOPEPTIDE REPEATS"/>
    <property type="match status" value="1"/>
</dbReference>
<protein>
    <submittedName>
        <fullName evidence="5">Uncharacterized protein</fullName>
    </submittedName>
</protein>
<dbReference type="InterPro" id="IPR019734">
    <property type="entry name" value="TPR_rpt"/>
</dbReference>
<dbReference type="Pfam" id="PF13181">
    <property type="entry name" value="TPR_8"/>
    <property type="match status" value="2"/>
</dbReference>
<keyword evidence="6" id="KW-1185">Reference proteome</keyword>
<dbReference type="EMBL" id="JAFIRN010000002">
    <property type="protein sequence ID" value="KAG5855443.1"/>
    <property type="molecule type" value="Genomic_DNA"/>
</dbReference>
<dbReference type="GO" id="GO:0005829">
    <property type="term" value="C:cytosol"/>
    <property type="evidence" value="ECO:0007669"/>
    <property type="project" value="TreeGrafter"/>
</dbReference>
<feature type="repeat" description="TPR" evidence="4">
    <location>
        <begin position="359"/>
        <end position="392"/>
    </location>
</feature>
<evidence type="ECO:0000256" key="4">
    <source>
        <dbReference type="PROSITE-ProRule" id="PRU00339"/>
    </source>
</evidence>
<dbReference type="FunFam" id="1.25.40.10:FF:000032">
    <property type="entry name" value="Interferon-induced protein with tetratricopeptide repeats 5"/>
    <property type="match status" value="1"/>
</dbReference>
<dbReference type="SUPFAM" id="SSF48452">
    <property type="entry name" value="TPR-like"/>
    <property type="match status" value="2"/>
</dbReference>
<gene>
    <name evidence="5" type="ORF">ANANG_G00049110</name>
</gene>
<evidence type="ECO:0000256" key="1">
    <source>
        <dbReference type="ARBA" id="ARBA00022737"/>
    </source>
</evidence>
<dbReference type="SMART" id="SM00028">
    <property type="entry name" value="TPR"/>
    <property type="match status" value="6"/>
</dbReference>
<dbReference type="Gene3D" id="1.25.40.10">
    <property type="entry name" value="Tetratricopeptide repeat domain"/>
    <property type="match status" value="3"/>
</dbReference>
<evidence type="ECO:0000256" key="3">
    <source>
        <dbReference type="ARBA" id="ARBA00038336"/>
    </source>
</evidence>
<dbReference type="Pfam" id="PF14559">
    <property type="entry name" value="TPR_19"/>
    <property type="match status" value="2"/>
</dbReference>
<keyword evidence="1" id="KW-0677">Repeat</keyword>
<accession>A0A9D3MYN3</accession>
<name>A0A9D3MYN3_ANGAN</name>
<evidence type="ECO:0000313" key="5">
    <source>
        <dbReference type="EMBL" id="KAG5855443.1"/>
    </source>
</evidence>
<dbReference type="Proteomes" id="UP001044222">
    <property type="component" value="Unassembled WGS sequence"/>
</dbReference>
<dbReference type="GO" id="GO:0051607">
    <property type="term" value="P:defense response to virus"/>
    <property type="evidence" value="ECO:0007669"/>
    <property type="project" value="TreeGrafter"/>
</dbReference>
<sequence length="407" mass="47699">MQDLLEESRDDLEKAEEHIRKQHGDNCEKQLIVTYGNFAWVYYHKGEHEKSQTYLDKLEGIKKKFPTESPSALHPETYGEKGNAFMKFFHQYNEKAKECFEKAVELEPEEIEWNKSYAVALYRTESNLTSFEESPASRQLRRVLELDPNNAHMMVLLGLKHADYEEYQKAEELMERAMKLDPDKPYVIQYVAKFYRKIGKVEESIVLLKRALERTPDSALLHHQLALSYGRKTANNREETEDLLRLRIQHLEQAISLKPSFVWARVELGRFYAEIRDNRKAEEMFKKAIEAANDSNEYHQIAYLKYANFLLYQERSVPMAVVYYKKGLQLQKDTTEWNVCARKLEKIANDKISRNPIDGEAFGILGYVNQMRGDTCQAIECYEKAILYDPGNEEYLTALCDLRLSLQ</sequence>
<reference evidence="5" key="1">
    <citation type="submission" date="2021-01" db="EMBL/GenBank/DDBJ databases">
        <title>A chromosome-scale assembly of European eel, Anguilla anguilla.</title>
        <authorList>
            <person name="Henkel C."/>
            <person name="Jong-Raadsen S.A."/>
            <person name="Dufour S."/>
            <person name="Weltzien F.-A."/>
            <person name="Palstra A.P."/>
            <person name="Pelster B."/>
            <person name="Spaink H.P."/>
            <person name="Van Den Thillart G.E."/>
            <person name="Jansen H."/>
            <person name="Zahm M."/>
            <person name="Klopp C."/>
            <person name="Cedric C."/>
            <person name="Louis A."/>
            <person name="Berthelot C."/>
            <person name="Parey E."/>
            <person name="Roest Crollius H."/>
            <person name="Montfort J."/>
            <person name="Robinson-Rechavi M."/>
            <person name="Bucao C."/>
            <person name="Bouchez O."/>
            <person name="Gislard M."/>
            <person name="Lluch J."/>
            <person name="Milhes M."/>
            <person name="Lampietro C."/>
            <person name="Lopez Roques C."/>
            <person name="Donnadieu C."/>
            <person name="Braasch I."/>
            <person name="Desvignes T."/>
            <person name="Postlethwait J."/>
            <person name="Bobe J."/>
            <person name="Guiguen Y."/>
            <person name="Dirks R."/>
        </authorList>
    </citation>
    <scope>NUCLEOTIDE SEQUENCE</scope>
    <source>
        <strain evidence="5">Tag_6206</strain>
        <tissue evidence="5">Liver</tissue>
    </source>
</reference>
<keyword evidence="2 4" id="KW-0802">TPR repeat</keyword>
<feature type="repeat" description="TPR" evidence="4">
    <location>
        <begin position="262"/>
        <end position="295"/>
    </location>
</feature>
<dbReference type="InterPro" id="IPR011990">
    <property type="entry name" value="TPR-like_helical_dom_sf"/>
</dbReference>
<feature type="repeat" description="TPR" evidence="4">
    <location>
        <begin position="185"/>
        <end position="218"/>
    </location>
</feature>
<feature type="repeat" description="TPR" evidence="4">
    <location>
        <begin position="151"/>
        <end position="184"/>
    </location>
</feature>
<comment type="similarity">
    <text evidence="3">Belongs to the IFIT family.</text>
</comment>
<dbReference type="AlphaFoldDB" id="A0A9D3MYN3"/>
<proteinExistence type="inferred from homology"/>
<organism evidence="5 6">
    <name type="scientific">Anguilla anguilla</name>
    <name type="common">European freshwater eel</name>
    <name type="synonym">Muraena anguilla</name>
    <dbReference type="NCBI Taxonomy" id="7936"/>
    <lineage>
        <taxon>Eukaryota</taxon>
        <taxon>Metazoa</taxon>
        <taxon>Chordata</taxon>
        <taxon>Craniata</taxon>
        <taxon>Vertebrata</taxon>
        <taxon>Euteleostomi</taxon>
        <taxon>Actinopterygii</taxon>
        <taxon>Neopterygii</taxon>
        <taxon>Teleostei</taxon>
        <taxon>Anguilliformes</taxon>
        <taxon>Anguillidae</taxon>
        <taxon>Anguilla</taxon>
    </lineage>
</organism>
<evidence type="ECO:0000313" key="6">
    <source>
        <dbReference type="Proteomes" id="UP001044222"/>
    </source>
</evidence>
<dbReference type="PROSITE" id="PS50005">
    <property type="entry name" value="TPR"/>
    <property type="match status" value="4"/>
</dbReference>
<comment type="caution">
    <text evidence="5">The sequence shown here is derived from an EMBL/GenBank/DDBJ whole genome shotgun (WGS) entry which is preliminary data.</text>
</comment>
<evidence type="ECO:0000256" key="2">
    <source>
        <dbReference type="ARBA" id="ARBA00022803"/>
    </source>
</evidence>
<dbReference type="PANTHER" id="PTHR10271:SF29">
    <property type="entry name" value="INTERFERON-INDUCED PROTEIN WITH TETRATRICOPEPTIDE REPEATS-RELATED"/>
    <property type="match status" value="1"/>
</dbReference>